<dbReference type="Pfam" id="PF00005">
    <property type="entry name" value="ABC_tran"/>
    <property type="match status" value="2"/>
</dbReference>
<feature type="compositionally biased region" description="Polar residues" evidence="9">
    <location>
        <begin position="9"/>
        <end position="25"/>
    </location>
</feature>
<dbReference type="PROSITE" id="PS50929">
    <property type="entry name" value="ABC_TM1F"/>
    <property type="match status" value="2"/>
</dbReference>
<dbReference type="GO" id="GO:0016887">
    <property type="term" value="F:ATP hydrolysis activity"/>
    <property type="evidence" value="ECO:0007669"/>
    <property type="project" value="InterPro"/>
</dbReference>
<dbReference type="SUPFAM" id="SSF90123">
    <property type="entry name" value="ABC transporter transmembrane region"/>
    <property type="match status" value="2"/>
</dbReference>
<feature type="transmembrane region" description="Helical" evidence="10">
    <location>
        <begin position="724"/>
        <end position="747"/>
    </location>
</feature>
<dbReference type="GO" id="GO:0005524">
    <property type="term" value="F:ATP binding"/>
    <property type="evidence" value="ECO:0007669"/>
    <property type="project" value="UniProtKB-KW"/>
</dbReference>
<feature type="region of interest" description="Disordered" evidence="9">
    <location>
        <begin position="1"/>
        <end position="53"/>
    </location>
</feature>
<evidence type="ECO:0000313" key="14">
    <source>
        <dbReference type="Proteomes" id="UP000308133"/>
    </source>
</evidence>
<dbReference type="InterPro" id="IPR003439">
    <property type="entry name" value="ABC_transporter-like_ATP-bd"/>
</dbReference>
<dbReference type="FunFam" id="3.40.50.300:FF:000913">
    <property type="entry name" value="ABC multidrug transporter SitT"/>
    <property type="match status" value="1"/>
</dbReference>
<dbReference type="EMBL" id="PTQR01000042">
    <property type="protein sequence ID" value="TKX24275.1"/>
    <property type="molecule type" value="Genomic_DNA"/>
</dbReference>
<evidence type="ECO:0000256" key="1">
    <source>
        <dbReference type="ARBA" id="ARBA00004141"/>
    </source>
</evidence>
<comment type="caution">
    <text evidence="13">The sequence shown here is derived from an EMBL/GenBank/DDBJ whole genome shotgun (WGS) entry which is preliminary data.</text>
</comment>
<feature type="transmembrane region" description="Helical" evidence="10">
    <location>
        <begin position="75"/>
        <end position="99"/>
    </location>
</feature>
<feature type="transmembrane region" description="Helical" evidence="10">
    <location>
        <begin position="132"/>
        <end position="156"/>
    </location>
</feature>
<reference evidence="13 14" key="1">
    <citation type="submission" date="2018-02" db="EMBL/GenBank/DDBJ databases">
        <title>Draft genome sequences of Elsinoe sp., causing black scab on jojoba.</title>
        <authorList>
            <person name="Stodart B."/>
            <person name="Jeffress S."/>
            <person name="Ash G."/>
            <person name="Arun Chinnappa K."/>
        </authorList>
    </citation>
    <scope>NUCLEOTIDE SEQUENCE [LARGE SCALE GENOMIC DNA]</scope>
    <source>
        <strain evidence="13 14">Hillstone_2</strain>
    </source>
</reference>
<feature type="transmembrane region" description="Helical" evidence="10">
    <location>
        <begin position="206"/>
        <end position="226"/>
    </location>
</feature>
<feature type="transmembrane region" description="Helical" evidence="10">
    <location>
        <begin position="313"/>
        <end position="332"/>
    </location>
</feature>
<dbReference type="InterPro" id="IPR039421">
    <property type="entry name" value="Type_1_exporter"/>
</dbReference>
<evidence type="ECO:0000313" key="13">
    <source>
        <dbReference type="EMBL" id="TKX24275.1"/>
    </source>
</evidence>
<keyword evidence="6" id="KW-0067">ATP-binding</keyword>
<feature type="domain" description="ABC transporter" evidence="11">
    <location>
        <begin position="1049"/>
        <end position="1286"/>
    </location>
</feature>
<feature type="transmembrane region" description="Helical" evidence="10">
    <location>
        <begin position="846"/>
        <end position="864"/>
    </location>
</feature>
<dbReference type="SUPFAM" id="SSF52540">
    <property type="entry name" value="P-loop containing nucleoside triphosphate hydrolases"/>
    <property type="match status" value="2"/>
</dbReference>
<dbReference type="CDD" id="cd18577">
    <property type="entry name" value="ABC_6TM_Pgp_ABCB1_D1_like"/>
    <property type="match status" value="1"/>
</dbReference>
<feature type="domain" description="ABC transmembrane type-1" evidence="12">
    <location>
        <begin position="79"/>
        <end position="374"/>
    </location>
</feature>
<evidence type="ECO:0000256" key="6">
    <source>
        <dbReference type="ARBA" id="ARBA00022840"/>
    </source>
</evidence>
<sequence>MVSPDTEKPTQLAQSIQDGNNPEQHQVSHDDANLDKLAAPDNDGGTLDEQDNKPVKQGSITDYFRIFMYCDRWDALLYAASCICAIASGAALPLMTIVFGQFTTQFTEYSTDTGTTTSAQQFRANVNSFVLWYIYLFAAIFVVTYISSVTASLAAVRTVRNIRMVFLEKTLRQEVGHFDRHLSIGSISAQVTTNGTRINYGIAEKLTILVRAISMFISAFTVALIVQWKLALITMSVVPPIIAASVISIRFDVIMETRIVRYLSQAAALAQEALSSVKTIHAFWAHEQIIEGYDKYLSLAHEQGKRKRPNTSLGNAVFYFSMYGGTALAFWQGFRMYASGEIEAVGTVLTVTLSVTLGSTAISSVAPQLFFIASAASAASELFAIIDKESELDPLSPSGDRPISCDGNVEIRDLTFAYPARRSVKVLKGLNLSVPAGKTTALVGASGCGKSTLVGLLERWYQPDSGAIFLDGKNLAEYNVKWLRTKMRLVQQEPVLYRGTVFENVAKGLVDDQLTLSSEQQLELVQNACKLSNAHDFIQNLPSGYHTQVGERGSMLSGGQKQRIVIARSILSDPKILLLDEATSALDPRAENIVQDALNKAALSRTTLVIAHKLSTIQAADQIAVIADGQVVEQGTYNELLNKDAHFARLVHAQGLGDTDQRSGNPNVEPVERVSAAIDTAEVENSAQKTTDTETMKEHGPDSVNYSLIRCFYIIFREQKDISWWLLLLTVACIVGGGAFPAQAVLFARLIDVFTLVGDEARTRANFFALMYFIFAIANMLSYLVIGFAGTHVGHAIIHRYRTEIFRRMLNLDLSFFDRPENSTGALTSKLSLVPDALAELVSQNVFLILVCFVNIAGSCILAIAYGWKLGLVVVFTGMPILLGSGMARTKLEQKFERDTTERFAESAALATEAVTSIRTLASLTQEEQVCSEYRATLDRIASQAKFTISLTSLGYALSQSLEFLLMALGFWYGSRLIASGEYTINQFYVVFLAVLFGGQAAGQIFAFATSISRAKFGANYILWLRTLKATIGETDQNREEGPEGDGALVVDKVGFRYEQRETASVLDGIDLHIPSGSYVACVGPSGCGKSTLISLIERFYDPTSGSIRYGDTDIKSISPRLYRNHISLVQQEPVLYEGSVRDNISLGFDKKPTDTEILEACRQANAHDFITSLPEGLNTLCGSKGLQFSGGQRQRIAIARAMIRKPRLLLLDEATSALDTHSERIVQQALDNAARSRTTIAVAHRLSTIQKADVIFVFADGKVVEKGTHEQLQALRGRYYEMCLAQALDKN</sequence>
<dbReference type="InterPro" id="IPR003593">
    <property type="entry name" value="AAA+_ATPase"/>
</dbReference>
<dbReference type="FunFam" id="3.40.50.300:FF:000251">
    <property type="entry name" value="ABC transporter B family member 19"/>
    <property type="match status" value="1"/>
</dbReference>
<keyword evidence="5" id="KW-0547">Nucleotide-binding</keyword>
<dbReference type="GO" id="GO:0090374">
    <property type="term" value="P:oligopeptide export from mitochondrion"/>
    <property type="evidence" value="ECO:0007669"/>
    <property type="project" value="TreeGrafter"/>
</dbReference>
<dbReference type="PANTHER" id="PTHR43394">
    <property type="entry name" value="ATP-DEPENDENT PERMEASE MDL1, MITOCHONDRIAL"/>
    <property type="match status" value="1"/>
</dbReference>
<dbReference type="InterPro" id="IPR011527">
    <property type="entry name" value="ABC1_TM_dom"/>
</dbReference>
<feature type="domain" description="ABC transmembrane type-1" evidence="12">
    <location>
        <begin position="727"/>
        <end position="1014"/>
    </location>
</feature>
<name>A0A4U7B3L0_9PEZI</name>
<organism evidence="13 14">
    <name type="scientific">Elsinoe australis</name>
    <dbReference type="NCBI Taxonomy" id="40998"/>
    <lineage>
        <taxon>Eukaryota</taxon>
        <taxon>Fungi</taxon>
        <taxon>Dikarya</taxon>
        <taxon>Ascomycota</taxon>
        <taxon>Pezizomycotina</taxon>
        <taxon>Dothideomycetes</taxon>
        <taxon>Dothideomycetidae</taxon>
        <taxon>Myriangiales</taxon>
        <taxon>Elsinoaceae</taxon>
        <taxon>Elsinoe</taxon>
    </lineage>
</organism>
<dbReference type="PROSITE" id="PS00211">
    <property type="entry name" value="ABC_TRANSPORTER_1"/>
    <property type="match status" value="2"/>
</dbReference>
<protein>
    <submittedName>
        <fullName evidence="13">Leptomycin B resistance protein-like protein</fullName>
    </submittedName>
</protein>
<feature type="transmembrane region" description="Helical" evidence="10">
    <location>
        <begin position="987"/>
        <end position="1009"/>
    </location>
</feature>
<evidence type="ECO:0000256" key="10">
    <source>
        <dbReference type="SAM" id="Phobius"/>
    </source>
</evidence>
<comment type="similarity">
    <text evidence="2">Belongs to the ABC transporter superfamily. ABCB family. Multidrug resistance exporter (TC 3.A.1.201) subfamily.</text>
</comment>
<dbReference type="PROSITE" id="PS50893">
    <property type="entry name" value="ABC_TRANSPORTER_2"/>
    <property type="match status" value="2"/>
</dbReference>
<dbReference type="Gene3D" id="1.20.1560.10">
    <property type="entry name" value="ABC transporter type 1, transmembrane domain"/>
    <property type="match status" value="2"/>
</dbReference>
<feature type="transmembrane region" description="Helical" evidence="10">
    <location>
        <begin position="344"/>
        <end position="366"/>
    </location>
</feature>
<dbReference type="GO" id="GO:0015421">
    <property type="term" value="F:ABC-type oligopeptide transporter activity"/>
    <property type="evidence" value="ECO:0007669"/>
    <property type="project" value="TreeGrafter"/>
</dbReference>
<keyword evidence="8 10" id="KW-0472">Membrane</keyword>
<dbReference type="InterPro" id="IPR027417">
    <property type="entry name" value="P-loop_NTPase"/>
</dbReference>
<evidence type="ECO:0000256" key="9">
    <source>
        <dbReference type="SAM" id="MobiDB-lite"/>
    </source>
</evidence>
<dbReference type="SMART" id="SM00382">
    <property type="entry name" value="AAA"/>
    <property type="match status" value="2"/>
</dbReference>
<dbReference type="PANTHER" id="PTHR43394:SF27">
    <property type="entry name" value="ATP-DEPENDENT TRANSLOCASE ABCB1-LIKE"/>
    <property type="match status" value="1"/>
</dbReference>
<dbReference type="GO" id="GO:0005743">
    <property type="term" value="C:mitochondrial inner membrane"/>
    <property type="evidence" value="ECO:0007669"/>
    <property type="project" value="TreeGrafter"/>
</dbReference>
<dbReference type="InterPro" id="IPR036640">
    <property type="entry name" value="ABC1_TM_sf"/>
</dbReference>
<keyword evidence="4 10" id="KW-0812">Transmembrane</keyword>
<dbReference type="Gene3D" id="3.40.50.300">
    <property type="entry name" value="P-loop containing nucleotide triphosphate hydrolases"/>
    <property type="match status" value="2"/>
</dbReference>
<evidence type="ECO:0000256" key="3">
    <source>
        <dbReference type="ARBA" id="ARBA00022448"/>
    </source>
</evidence>
<keyword evidence="7 10" id="KW-1133">Transmembrane helix</keyword>
<accession>A0A4U7B3L0</accession>
<feature type="transmembrane region" description="Helical" evidence="10">
    <location>
        <begin position="954"/>
        <end position="975"/>
    </location>
</feature>
<evidence type="ECO:0000256" key="2">
    <source>
        <dbReference type="ARBA" id="ARBA00007577"/>
    </source>
</evidence>
<dbReference type="FunFam" id="1.20.1560.10:FF:000057">
    <property type="entry name" value="ABC multidrug transporter SitT"/>
    <property type="match status" value="1"/>
</dbReference>
<proteinExistence type="inferred from homology"/>
<dbReference type="CDD" id="cd03249">
    <property type="entry name" value="ABC_MTABC3_MDL1_MDL2"/>
    <property type="match status" value="2"/>
</dbReference>
<dbReference type="Pfam" id="PF00664">
    <property type="entry name" value="ABC_membrane"/>
    <property type="match status" value="2"/>
</dbReference>
<evidence type="ECO:0000256" key="4">
    <source>
        <dbReference type="ARBA" id="ARBA00022692"/>
    </source>
</evidence>
<evidence type="ECO:0000256" key="5">
    <source>
        <dbReference type="ARBA" id="ARBA00022741"/>
    </source>
</evidence>
<evidence type="ECO:0000259" key="11">
    <source>
        <dbReference type="PROSITE" id="PS50893"/>
    </source>
</evidence>
<feature type="domain" description="ABC transporter" evidence="11">
    <location>
        <begin position="409"/>
        <end position="653"/>
    </location>
</feature>
<dbReference type="Proteomes" id="UP000308133">
    <property type="component" value="Unassembled WGS sequence"/>
</dbReference>
<dbReference type="InterPro" id="IPR017871">
    <property type="entry name" value="ABC_transporter-like_CS"/>
</dbReference>
<feature type="transmembrane region" description="Helical" evidence="10">
    <location>
        <begin position="232"/>
        <end position="251"/>
    </location>
</feature>
<dbReference type="CDD" id="cd18578">
    <property type="entry name" value="ABC_6TM_Pgp_ABCB1_D2_like"/>
    <property type="match status" value="1"/>
</dbReference>
<gene>
    <name evidence="13" type="ORF">C1H76_3377</name>
</gene>
<keyword evidence="3" id="KW-0813">Transport</keyword>
<feature type="transmembrane region" description="Helical" evidence="10">
    <location>
        <begin position="767"/>
        <end position="798"/>
    </location>
</feature>
<evidence type="ECO:0000256" key="7">
    <source>
        <dbReference type="ARBA" id="ARBA00022989"/>
    </source>
</evidence>
<evidence type="ECO:0000256" key="8">
    <source>
        <dbReference type="ARBA" id="ARBA00023136"/>
    </source>
</evidence>
<evidence type="ECO:0000259" key="12">
    <source>
        <dbReference type="PROSITE" id="PS50929"/>
    </source>
</evidence>
<comment type="subcellular location">
    <subcellularLocation>
        <location evidence="1">Membrane</location>
        <topology evidence="1">Multi-pass membrane protein</topology>
    </subcellularLocation>
</comment>